<dbReference type="Pfam" id="PF13673">
    <property type="entry name" value="Acetyltransf_10"/>
    <property type="match status" value="1"/>
</dbReference>
<gene>
    <name evidence="2" type="ORF">KUA55_05825</name>
</gene>
<proteinExistence type="predicted"/>
<feature type="domain" description="N-acetyltransferase" evidence="1">
    <location>
        <begin position="3"/>
        <end position="143"/>
    </location>
</feature>
<sequence length="143" mass="16475">MMEIIFGNQKAVQAASFYLRYQVFVLEQRIPASLEFDGLDTSDRKYLVFFDHELPVATARFQTKTSKILQPDRLCVTKKYRLKGLGQQLLTCLETEGKKNNLISSELSAEMTAIDFYQKQGYQVISEPYKEDGILCVTMKKEL</sequence>
<dbReference type="CDD" id="cd04301">
    <property type="entry name" value="NAT_SF"/>
    <property type="match status" value="1"/>
</dbReference>
<evidence type="ECO:0000259" key="1">
    <source>
        <dbReference type="PROSITE" id="PS51186"/>
    </source>
</evidence>
<accession>A0ABS6TBC0</accession>
<comment type="caution">
    <text evidence="2">The sequence shown here is derived from an EMBL/GenBank/DDBJ whole genome shotgun (WGS) entry which is preliminary data.</text>
</comment>
<organism evidence="2 3">
    <name type="scientific">Enterococcus alishanensis</name>
    <dbReference type="NCBI Taxonomy" id="1303817"/>
    <lineage>
        <taxon>Bacteria</taxon>
        <taxon>Bacillati</taxon>
        <taxon>Bacillota</taxon>
        <taxon>Bacilli</taxon>
        <taxon>Lactobacillales</taxon>
        <taxon>Enterococcaceae</taxon>
        <taxon>Enterococcus</taxon>
    </lineage>
</organism>
<reference evidence="2 3" key="1">
    <citation type="submission" date="2021-06" db="EMBL/GenBank/DDBJ databases">
        <title>Enterococcus alishanensis sp. nov., a novel lactic acid bacterium isolated from fresh coffee beans.</title>
        <authorList>
            <person name="Chen Y.-S."/>
        </authorList>
    </citation>
    <scope>NUCLEOTIDE SEQUENCE [LARGE SCALE GENOMIC DNA]</scope>
    <source>
        <strain evidence="2 3">ALS3</strain>
    </source>
</reference>
<dbReference type="Proteomes" id="UP000774130">
    <property type="component" value="Unassembled WGS sequence"/>
</dbReference>
<dbReference type="InterPro" id="IPR000182">
    <property type="entry name" value="GNAT_dom"/>
</dbReference>
<dbReference type="EMBL" id="JAHUZB010000002">
    <property type="protein sequence ID" value="MBV7390191.1"/>
    <property type="molecule type" value="Genomic_DNA"/>
</dbReference>
<evidence type="ECO:0000313" key="2">
    <source>
        <dbReference type="EMBL" id="MBV7390191.1"/>
    </source>
</evidence>
<dbReference type="PROSITE" id="PS51186">
    <property type="entry name" value="GNAT"/>
    <property type="match status" value="1"/>
</dbReference>
<name>A0ABS6TBC0_9ENTE</name>
<dbReference type="RefSeq" id="WP_218325450.1">
    <property type="nucleotide sequence ID" value="NZ_JAHUZB010000002.1"/>
</dbReference>
<protein>
    <submittedName>
        <fullName evidence="2">GNAT family N-acetyltransferase</fullName>
    </submittedName>
</protein>
<keyword evidence="3" id="KW-1185">Reference proteome</keyword>
<evidence type="ECO:0000313" key="3">
    <source>
        <dbReference type="Proteomes" id="UP000774130"/>
    </source>
</evidence>